<dbReference type="AlphaFoldDB" id="A0A366MBH6"/>
<comment type="caution">
    <text evidence="2">The sequence shown here is derived from an EMBL/GenBank/DDBJ whole genome shotgun (WGS) entry which is preliminary data.</text>
</comment>
<gene>
    <name evidence="2" type="ORF">ALNOE001_13230</name>
</gene>
<dbReference type="Pfam" id="PF11419">
    <property type="entry name" value="DUF3194"/>
    <property type="match status" value="1"/>
</dbReference>
<proteinExistence type="inferred from homology"/>
<comment type="similarity">
    <text evidence="1">Belongs to the UPF0440 family.</text>
</comment>
<accession>A0A366MBH6</accession>
<evidence type="ECO:0008006" key="4">
    <source>
        <dbReference type="Google" id="ProtNLM"/>
    </source>
</evidence>
<sequence length="94" mass="11068">MDKLKKLTQKDLDDISQYFSDIANDTILDKISSKEILDLDIDIETTYENEKLDINIDIDINLDELSKITNDDIELAIEESYHKLDELIDEKYRE</sequence>
<protein>
    <recommendedName>
        <fullName evidence="4">DUF3194 domain-containing protein</fullName>
    </recommendedName>
</protein>
<evidence type="ECO:0000313" key="2">
    <source>
        <dbReference type="EMBL" id="RBQ22934.1"/>
    </source>
</evidence>
<keyword evidence="3" id="KW-1185">Reference proteome</keyword>
<dbReference type="Proteomes" id="UP000253099">
    <property type="component" value="Unassembled WGS sequence"/>
</dbReference>
<dbReference type="EMBL" id="NIZT01000031">
    <property type="protein sequence ID" value="RBQ22934.1"/>
    <property type="molecule type" value="Genomic_DNA"/>
</dbReference>
<dbReference type="Gene3D" id="3.30.300.100">
    <property type="entry name" value="MTH677-like"/>
    <property type="match status" value="1"/>
</dbReference>
<organism evidence="2 3">
    <name type="scientific">Candidatus Methanobinarius endosymbioticus</name>
    <dbReference type="NCBI Taxonomy" id="2006182"/>
    <lineage>
        <taxon>Archaea</taxon>
        <taxon>Methanobacteriati</taxon>
        <taxon>Methanobacteriota</taxon>
        <taxon>Methanomada group</taxon>
        <taxon>Methanobacteria</taxon>
        <taxon>Methanobacteriales</taxon>
        <taxon>Methanobacteriaceae</taxon>
        <taxon>Candidatus Methanobinarius</taxon>
    </lineage>
</organism>
<name>A0A366MBH6_9EURY</name>
<dbReference type="InterPro" id="IPR024502">
    <property type="entry name" value="DUF3194"/>
</dbReference>
<evidence type="ECO:0000313" key="3">
    <source>
        <dbReference type="Proteomes" id="UP000253099"/>
    </source>
</evidence>
<reference evidence="2 3" key="1">
    <citation type="submission" date="2018-06" db="EMBL/GenBank/DDBJ databases">
        <title>Genomic insight into two independent archaeal endosymbiosis events.</title>
        <authorList>
            <person name="Lind A.E."/>
            <person name="Lewis W.H."/>
            <person name="Spang A."/>
            <person name="Guy L."/>
            <person name="Embley M.T."/>
            <person name="Ettema T.J.G."/>
        </authorList>
    </citation>
    <scope>NUCLEOTIDE SEQUENCE [LARGE SCALE GENOMIC DNA]</scope>
    <source>
        <strain evidence="2">NOE</strain>
    </source>
</reference>
<dbReference type="InterPro" id="IPR035954">
    <property type="entry name" value="MTH677-like_sf"/>
</dbReference>
<evidence type="ECO:0000256" key="1">
    <source>
        <dbReference type="ARBA" id="ARBA00008515"/>
    </source>
</evidence>
<dbReference type="SUPFAM" id="SSF110783">
    <property type="entry name" value="Hypothetical protein MTH677"/>
    <property type="match status" value="1"/>
</dbReference>